<name>A0AA38RCW1_9PEZI</name>
<dbReference type="EMBL" id="JANBVN010000163">
    <property type="protein sequence ID" value="KAJ9137207.1"/>
    <property type="molecule type" value="Genomic_DNA"/>
</dbReference>
<accession>A0AA38RCW1</accession>
<keyword evidence="2" id="KW-1185">Reference proteome</keyword>
<comment type="caution">
    <text evidence="1">The sequence shown here is derived from an EMBL/GenBank/DDBJ whole genome shotgun (WGS) entry which is preliminary data.</text>
</comment>
<reference evidence="1" key="1">
    <citation type="submission" date="2022-07" db="EMBL/GenBank/DDBJ databases">
        <title>Fungi with potential for degradation of polypropylene.</title>
        <authorList>
            <person name="Gostincar C."/>
        </authorList>
    </citation>
    <scope>NUCLEOTIDE SEQUENCE</scope>
    <source>
        <strain evidence="1">EXF-13287</strain>
    </source>
</reference>
<dbReference type="AlphaFoldDB" id="A0AA38RCW1"/>
<evidence type="ECO:0000313" key="1">
    <source>
        <dbReference type="EMBL" id="KAJ9137207.1"/>
    </source>
</evidence>
<organism evidence="1 2">
    <name type="scientific">Coniochaeta hoffmannii</name>
    <dbReference type="NCBI Taxonomy" id="91930"/>
    <lineage>
        <taxon>Eukaryota</taxon>
        <taxon>Fungi</taxon>
        <taxon>Dikarya</taxon>
        <taxon>Ascomycota</taxon>
        <taxon>Pezizomycotina</taxon>
        <taxon>Sordariomycetes</taxon>
        <taxon>Sordariomycetidae</taxon>
        <taxon>Coniochaetales</taxon>
        <taxon>Coniochaetaceae</taxon>
        <taxon>Coniochaeta</taxon>
    </lineage>
</organism>
<evidence type="ECO:0000313" key="2">
    <source>
        <dbReference type="Proteomes" id="UP001174691"/>
    </source>
</evidence>
<sequence length="343" mass="38113">MYDEADPSGDLLITLLPSSEPFATEAEESCSKLSEDFFLAAAGLDSLEMWDLEEDDDDIGDEPEPLRIKVSSKRLCQAAARFKKMLTGPWIEATTVYDDGLRHVDMEGFDVDAFRVVMHVIHGNDSRVPSVVDLDTLVKIALVVDDLHCAEAVAAFAALWTSGVRMQLPDVCNRDLVLWIFVSYTLRLLDIFHTATSTAMFNSQGPIPTYGLPIRQGIVDSIDNRRRNGIQELLARSNRELGVHCLGDMPCCEGCHEAFHDMIAEKLNSLLLTDGRARSDLGPMIGHSYNNVAGSIFNICCPELPCQQPFSTHLIWHWYECHLADVELECLSALTLGEFGYAT</sequence>
<protein>
    <recommendedName>
        <fullName evidence="3">BTB domain-containing protein</fullName>
    </recommendedName>
</protein>
<gene>
    <name evidence="1" type="ORF">NKR19_g8288</name>
</gene>
<proteinExistence type="predicted"/>
<dbReference type="Proteomes" id="UP001174691">
    <property type="component" value="Unassembled WGS sequence"/>
</dbReference>
<evidence type="ECO:0008006" key="3">
    <source>
        <dbReference type="Google" id="ProtNLM"/>
    </source>
</evidence>